<comment type="caution">
    <text evidence="4">The sequence shown here is derived from an EMBL/GenBank/DDBJ whole genome shotgun (WGS) entry which is preliminary data.</text>
</comment>
<dbReference type="NCBIfam" id="TIGR00732">
    <property type="entry name" value="dprA"/>
    <property type="match status" value="1"/>
</dbReference>
<protein>
    <submittedName>
        <fullName evidence="4">DNA-protecting protein DprA</fullName>
    </submittedName>
</protein>
<dbReference type="PANTHER" id="PTHR43022:SF1">
    <property type="entry name" value="PROTEIN SMF"/>
    <property type="match status" value="1"/>
</dbReference>
<dbReference type="RefSeq" id="WP_110362870.1">
    <property type="nucleotide sequence ID" value="NZ_QFLI01000011.1"/>
</dbReference>
<feature type="domain" description="Smf/DprA SLOG" evidence="2">
    <location>
        <begin position="78"/>
        <end position="286"/>
    </location>
</feature>
<dbReference type="GO" id="GO:0009294">
    <property type="term" value="P:DNA-mediated transformation"/>
    <property type="evidence" value="ECO:0007669"/>
    <property type="project" value="InterPro"/>
</dbReference>
<dbReference type="EMBL" id="QFLI01000011">
    <property type="protein sequence ID" value="PXX96868.1"/>
    <property type="molecule type" value="Genomic_DNA"/>
</dbReference>
<dbReference type="Pfam" id="PF17782">
    <property type="entry name" value="WHD_DprA"/>
    <property type="match status" value="1"/>
</dbReference>
<dbReference type="AlphaFoldDB" id="A0A2V3ZSN5"/>
<evidence type="ECO:0000259" key="3">
    <source>
        <dbReference type="Pfam" id="PF17782"/>
    </source>
</evidence>
<evidence type="ECO:0000313" key="4">
    <source>
        <dbReference type="EMBL" id="PXX96868.1"/>
    </source>
</evidence>
<dbReference type="OrthoDB" id="9785707at2"/>
<dbReference type="PANTHER" id="PTHR43022">
    <property type="entry name" value="PROTEIN SMF"/>
    <property type="match status" value="1"/>
</dbReference>
<evidence type="ECO:0000259" key="2">
    <source>
        <dbReference type="Pfam" id="PF02481"/>
    </source>
</evidence>
<dbReference type="Gene3D" id="1.10.10.10">
    <property type="entry name" value="Winged helix-like DNA-binding domain superfamily/Winged helix DNA-binding domain"/>
    <property type="match status" value="1"/>
</dbReference>
<dbReference type="Pfam" id="PF02481">
    <property type="entry name" value="DNA_processg_A"/>
    <property type="match status" value="1"/>
</dbReference>
<accession>A0A2V3ZSN5</accession>
<dbReference type="InterPro" id="IPR041614">
    <property type="entry name" value="DprA_WH"/>
</dbReference>
<comment type="similarity">
    <text evidence="1">Belongs to the DprA/Smf family.</text>
</comment>
<name>A0A2V3ZSN5_9BACT</name>
<feature type="domain" description="DprA winged helix" evidence="3">
    <location>
        <begin position="309"/>
        <end position="362"/>
    </location>
</feature>
<sequence>MDRIYKIAVSFITGFGPVNIKKAIAYIGSVEAFFTEKKQNLLKIPGIGQAFIQKLDRETALLQAEEELKFIEQNEIQIAFYLDADYPKRLLNCSDSPCTLYYKGNADFNASRNISIVGTRNASDYGKEQCTKLVKDLSEKSIKSTIISGLAYGIDICAHKAAMQYQLPTIAAIGHGFQQMYPAQHRNYAEEIIHKGGAIVSEFTSNSKFDPKNFVRRNRIIAGMSDATIVIESARKGGSLVTADIANSYNRDVFAFPGRVSDKYSEGCNFLIKTNQAHLIENIADLEYILGWDDQAPKTKEIQTKLFVELTKEEEKIISALRDTGKTPIDLICLKSSFPMSKVSSLLLKLEFDGMVKSHPGKIYSLNS</sequence>
<evidence type="ECO:0000313" key="5">
    <source>
        <dbReference type="Proteomes" id="UP000248079"/>
    </source>
</evidence>
<dbReference type="InterPro" id="IPR036388">
    <property type="entry name" value="WH-like_DNA-bd_sf"/>
</dbReference>
<dbReference type="Gene3D" id="3.40.50.450">
    <property type="match status" value="1"/>
</dbReference>
<evidence type="ECO:0000256" key="1">
    <source>
        <dbReference type="ARBA" id="ARBA00006525"/>
    </source>
</evidence>
<organism evidence="4 5">
    <name type="scientific">Marinifilum breve</name>
    <dbReference type="NCBI Taxonomy" id="2184082"/>
    <lineage>
        <taxon>Bacteria</taxon>
        <taxon>Pseudomonadati</taxon>
        <taxon>Bacteroidota</taxon>
        <taxon>Bacteroidia</taxon>
        <taxon>Marinilabiliales</taxon>
        <taxon>Marinifilaceae</taxon>
    </lineage>
</organism>
<gene>
    <name evidence="4" type="primary">dprA</name>
    <name evidence="4" type="ORF">DF185_19710</name>
</gene>
<dbReference type="SUPFAM" id="SSF102405">
    <property type="entry name" value="MCP/YpsA-like"/>
    <property type="match status" value="1"/>
</dbReference>
<dbReference type="InterPro" id="IPR057666">
    <property type="entry name" value="DrpA_SLOG"/>
</dbReference>
<keyword evidence="5" id="KW-1185">Reference proteome</keyword>
<dbReference type="InterPro" id="IPR003488">
    <property type="entry name" value="DprA"/>
</dbReference>
<dbReference type="Proteomes" id="UP000248079">
    <property type="component" value="Unassembled WGS sequence"/>
</dbReference>
<proteinExistence type="inferred from homology"/>
<reference evidence="4 5" key="1">
    <citation type="submission" date="2018-05" db="EMBL/GenBank/DDBJ databases">
        <title>Marinifilum breve JC075T sp. nov., a marine bacterium isolated from Yongle Blue Hole in the South China Sea.</title>
        <authorList>
            <person name="Fu T."/>
        </authorList>
    </citation>
    <scope>NUCLEOTIDE SEQUENCE [LARGE SCALE GENOMIC DNA]</scope>
    <source>
        <strain evidence="4 5">JC075</strain>
    </source>
</reference>